<protein>
    <recommendedName>
        <fullName evidence="4">Carbohydrate sulfotransferase</fullName>
    </recommendedName>
</protein>
<proteinExistence type="predicted"/>
<feature type="non-terminal residue" evidence="2">
    <location>
        <position position="1"/>
    </location>
</feature>
<name>A0AAV5SB63_9BILA</name>
<keyword evidence="1" id="KW-0472">Membrane</keyword>
<dbReference type="Proteomes" id="UP001432027">
    <property type="component" value="Unassembled WGS sequence"/>
</dbReference>
<evidence type="ECO:0008006" key="4">
    <source>
        <dbReference type="Google" id="ProtNLM"/>
    </source>
</evidence>
<dbReference type="AlphaFoldDB" id="A0AAV5SB63"/>
<accession>A0AAV5SB63</accession>
<dbReference type="EMBL" id="BTSX01000001">
    <property type="protein sequence ID" value="GMS79999.1"/>
    <property type="molecule type" value="Genomic_DNA"/>
</dbReference>
<gene>
    <name evidence="2" type="ORF">PENTCL1PPCAC_2174</name>
</gene>
<keyword evidence="1" id="KW-0812">Transmembrane</keyword>
<keyword evidence="1" id="KW-1133">Transmembrane helix</keyword>
<feature type="non-terminal residue" evidence="2">
    <location>
        <position position="128"/>
    </location>
</feature>
<evidence type="ECO:0000256" key="1">
    <source>
        <dbReference type="SAM" id="Phobius"/>
    </source>
</evidence>
<keyword evidence="3" id="KW-1185">Reference proteome</keyword>
<sequence>HNIQHRLCKTLHLRMNLSQRSTVVLISLSILLLLYCLYDPKRSEQERKLNEVLSVLIGRPLTCKPRRTDEEESGMKLEKMEPILCKKIEEQLITLKDGLIIINFPSKTEKLPECFMTPFGFNEASDFE</sequence>
<evidence type="ECO:0000313" key="3">
    <source>
        <dbReference type="Proteomes" id="UP001432027"/>
    </source>
</evidence>
<feature type="transmembrane region" description="Helical" evidence="1">
    <location>
        <begin position="20"/>
        <end position="38"/>
    </location>
</feature>
<comment type="caution">
    <text evidence="2">The sequence shown here is derived from an EMBL/GenBank/DDBJ whole genome shotgun (WGS) entry which is preliminary data.</text>
</comment>
<organism evidence="2 3">
    <name type="scientific">Pristionchus entomophagus</name>
    <dbReference type="NCBI Taxonomy" id="358040"/>
    <lineage>
        <taxon>Eukaryota</taxon>
        <taxon>Metazoa</taxon>
        <taxon>Ecdysozoa</taxon>
        <taxon>Nematoda</taxon>
        <taxon>Chromadorea</taxon>
        <taxon>Rhabditida</taxon>
        <taxon>Rhabditina</taxon>
        <taxon>Diplogasteromorpha</taxon>
        <taxon>Diplogasteroidea</taxon>
        <taxon>Neodiplogasteridae</taxon>
        <taxon>Pristionchus</taxon>
    </lineage>
</organism>
<reference evidence="2" key="1">
    <citation type="submission" date="2023-10" db="EMBL/GenBank/DDBJ databases">
        <title>Genome assembly of Pristionchus species.</title>
        <authorList>
            <person name="Yoshida K."/>
            <person name="Sommer R.J."/>
        </authorList>
    </citation>
    <scope>NUCLEOTIDE SEQUENCE</scope>
    <source>
        <strain evidence="2">RS0144</strain>
    </source>
</reference>
<evidence type="ECO:0000313" key="2">
    <source>
        <dbReference type="EMBL" id="GMS79999.1"/>
    </source>
</evidence>